<organism evidence="3 4">
    <name type="scientific">Endocarpon pusillum (strain Z07020 / HMAS-L-300199)</name>
    <name type="common">Lichen-forming fungus</name>
    <dbReference type="NCBI Taxonomy" id="1263415"/>
    <lineage>
        <taxon>Eukaryota</taxon>
        <taxon>Fungi</taxon>
        <taxon>Dikarya</taxon>
        <taxon>Ascomycota</taxon>
        <taxon>Pezizomycotina</taxon>
        <taxon>Eurotiomycetes</taxon>
        <taxon>Chaetothyriomycetidae</taxon>
        <taxon>Verrucariales</taxon>
        <taxon>Verrucariaceae</taxon>
        <taxon>Endocarpon</taxon>
    </lineage>
</organism>
<dbReference type="PROSITE" id="PS50097">
    <property type="entry name" value="BTB"/>
    <property type="match status" value="1"/>
</dbReference>
<keyword evidence="4" id="KW-1185">Reference proteome</keyword>
<dbReference type="PANTHER" id="PTHR47843:SF5">
    <property type="entry name" value="BTB_POZ DOMAIN PROTEIN"/>
    <property type="match status" value="1"/>
</dbReference>
<dbReference type="Pfam" id="PF00651">
    <property type="entry name" value="BTB"/>
    <property type="match status" value="1"/>
</dbReference>
<dbReference type="InterPro" id="IPR000210">
    <property type="entry name" value="BTB/POZ_dom"/>
</dbReference>
<dbReference type="EMBL" id="KE721107">
    <property type="protein sequence ID" value="ERF72408.1"/>
    <property type="molecule type" value="Genomic_DNA"/>
</dbReference>
<name>U1GJR7_ENDPU</name>
<dbReference type="PANTHER" id="PTHR47843">
    <property type="entry name" value="BTB DOMAIN-CONTAINING PROTEIN-RELATED"/>
    <property type="match status" value="1"/>
</dbReference>
<dbReference type="SMART" id="SM00225">
    <property type="entry name" value="BTB"/>
    <property type="match status" value="1"/>
</dbReference>
<dbReference type="OrthoDB" id="6359816at2759"/>
<dbReference type="CDD" id="cd18186">
    <property type="entry name" value="BTB_POZ_ZBTB_KLHL-like"/>
    <property type="match status" value="1"/>
</dbReference>
<dbReference type="Gene3D" id="3.30.710.10">
    <property type="entry name" value="Potassium Channel Kv1.1, Chain A"/>
    <property type="match status" value="1"/>
</dbReference>
<evidence type="ECO:0000313" key="3">
    <source>
        <dbReference type="EMBL" id="ERF72408.1"/>
    </source>
</evidence>
<evidence type="ECO:0000256" key="1">
    <source>
        <dbReference type="SAM" id="MobiDB-lite"/>
    </source>
</evidence>
<dbReference type="AlphaFoldDB" id="U1GJR7"/>
<protein>
    <recommendedName>
        <fullName evidence="2">BTB domain-containing protein</fullName>
    </recommendedName>
</protein>
<gene>
    <name evidence="3" type="ORF">EPUS_06037</name>
</gene>
<dbReference type="HOGENOM" id="CLU_057752_2_0_1"/>
<dbReference type="eggNOG" id="ENOG502SQDU">
    <property type="taxonomic scope" value="Eukaryota"/>
</dbReference>
<feature type="compositionally biased region" description="Basic and acidic residues" evidence="1">
    <location>
        <begin position="134"/>
        <end position="144"/>
    </location>
</feature>
<accession>U1GJR7</accession>
<feature type="domain" description="BTB" evidence="2">
    <location>
        <begin position="19"/>
        <end position="86"/>
    </location>
</feature>
<evidence type="ECO:0000259" key="2">
    <source>
        <dbReference type="PROSITE" id="PS50097"/>
    </source>
</evidence>
<evidence type="ECO:0000313" key="4">
    <source>
        <dbReference type="Proteomes" id="UP000019373"/>
    </source>
</evidence>
<sequence length="307" mass="34673">MDPDSRWSLERLLTEPVFSDFIISCKGVDFKVHQAFLVANSTFFRSVCTLPFQEAEQNHVDLVDEEPEIIARMLSYMYTGDYDDAQIPRWAEERCIVSPPCSQTQTIKDKEGLYGASEVQTESSDGKIPAGEEEWGKKISRSGKEGSKKASLSRMEVNTLVYACGDKLGIRYLKAAATEKFARSIAEEYKSKHFQEAIELVFRVTAPGDSEIRSELLLWYIRHREAVTGNLAKTMAEHEPLTWKVYLEMGEALDAQKEGYASCLAKLDARNAEIKEKDAKLRTRDAELRGVREPVLGAKLTLSKMNI</sequence>
<reference evidence="4" key="1">
    <citation type="journal article" date="2014" name="BMC Genomics">
        <title>Genome characteristics reveal the impact of lichenization on lichen-forming fungus Endocarpon pusillum Hedwig (Verrucariales, Ascomycota).</title>
        <authorList>
            <person name="Wang Y.-Y."/>
            <person name="Liu B."/>
            <person name="Zhang X.-Y."/>
            <person name="Zhou Q.-M."/>
            <person name="Zhang T."/>
            <person name="Li H."/>
            <person name="Yu Y.-F."/>
            <person name="Zhang X.-L."/>
            <person name="Hao X.-Y."/>
            <person name="Wang M."/>
            <person name="Wang L."/>
            <person name="Wei J.-C."/>
        </authorList>
    </citation>
    <scope>NUCLEOTIDE SEQUENCE [LARGE SCALE GENOMIC DNA]</scope>
    <source>
        <strain evidence="4">Z07020 / HMAS-L-300199</strain>
    </source>
</reference>
<dbReference type="GeneID" id="19240984"/>
<dbReference type="InterPro" id="IPR011333">
    <property type="entry name" value="SKP1/BTB/POZ_sf"/>
</dbReference>
<dbReference type="RefSeq" id="XP_007801917.1">
    <property type="nucleotide sequence ID" value="XM_007803726.1"/>
</dbReference>
<dbReference type="OMA" id="FPAMELE"/>
<dbReference type="Proteomes" id="UP000019373">
    <property type="component" value="Unassembled WGS sequence"/>
</dbReference>
<feature type="region of interest" description="Disordered" evidence="1">
    <location>
        <begin position="117"/>
        <end position="144"/>
    </location>
</feature>
<proteinExistence type="predicted"/>
<dbReference type="SUPFAM" id="SSF54695">
    <property type="entry name" value="POZ domain"/>
    <property type="match status" value="1"/>
</dbReference>